<keyword evidence="1" id="KW-0472">Membrane</keyword>
<keyword evidence="1" id="KW-1133">Transmembrane helix</keyword>
<comment type="caution">
    <text evidence="2">The sequence shown here is derived from an EMBL/GenBank/DDBJ whole genome shotgun (WGS) entry which is preliminary data.</text>
</comment>
<proteinExistence type="predicted"/>
<organism evidence="2 3">
    <name type="scientific">Cardiocondyla obscurior</name>
    <dbReference type="NCBI Taxonomy" id="286306"/>
    <lineage>
        <taxon>Eukaryota</taxon>
        <taxon>Metazoa</taxon>
        <taxon>Ecdysozoa</taxon>
        <taxon>Arthropoda</taxon>
        <taxon>Hexapoda</taxon>
        <taxon>Insecta</taxon>
        <taxon>Pterygota</taxon>
        <taxon>Neoptera</taxon>
        <taxon>Endopterygota</taxon>
        <taxon>Hymenoptera</taxon>
        <taxon>Apocrita</taxon>
        <taxon>Aculeata</taxon>
        <taxon>Formicoidea</taxon>
        <taxon>Formicidae</taxon>
        <taxon>Myrmicinae</taxon>
        <taxon>Cardiocondyla</taxon>
    </lineage>
</organism>
<dbReference type="EMBL" id="JADYXP020000013">
    <property type="protein sequence ID" value="KAL0110928.1"/>
    <property type="molecule type" value="Genomic_DNA"/>
</dbReference>
<evidence type="ECO:0000313" key="3">
    <source>
        <dbReference type="Proteomes" id="UP001430953"/>
    </source>
</evidence>
<dbReference type="AlphaFoldDB" id="A0AAW2F623"/>
<evidence type="ECO:0000313" key="2">
    <source>
        <dbReference type="EMBL" id="KAL0110928.1"/>
    </source>
</evidence>
<keyword evidence="3" id="KW-1185">Reference proteome</keyword>
<dbReference type="Proteomes" id="UP001430953">
    <property type="component" value="Unassembled WGS sequence"/>
</dbReference>
<evidence type="ECO:0000256" key="1">
    <source>
        <dbReference type="SAM" id="Phobius"/>
    </source>
</evidence>
<feature type="transmembrane region" description="Helical" evidence="1">
    <location>
        <begin position="48"/>
        <end position="68"/>
    </location>
</feature>
<sequence>MSGFKYSGYQGAHFEWAVRLNRIILDFIGLWPETAQSNRQKIICNLRVFIVFCAVTFGVLVPSIHSLIRIYGDIILILDNLQFTLPGISCSIRIAIFWWKKEVT</sequence>
<gene>
    <name evidence="2" type="ORF">PUN28_012764</name>
</gene>
<feature type="transmembrane region" description="Helical" evidence="1">
    <location>
        <begin position="74"/>
        <end position="99"/>
    </location>
</feature>
<name>A0AAW2F623_9HYME</name>
<accession>A0AAW2F623</accession>
<keyword evidence="1" id="KW-0812">Transmembrane</keyword>
<reference evidence="2 3" key="1">
    <citation type="submission" date="2023-03" db="EMBL/GenBank/DDBJ databases">
        <title>High recombination rates correlate with genetic variation in Cardiocondyla obscurior ants.</title>
        <authorList>
            <person name="Errbii M."/>
        </authorList>
    </citation>
    <scope>NUCLEOTIDE SEQUENCE [LARGE SCALE GENOMIC DNA]</scope>
    <source>
        <strain evidence="2">Alpha-2009</strain>
        <tissue evidence="2">Whole body</tissue>
    </source>
</reference>
<protein>
    <submittedName>
        <fullName evidence="2">Uncharacterized protein</fullName>
    </submittedName>
</protein>